<feature type="domain" description="Cupin type-2" evidence="1">
    <location>
        <begin position="52"/>
        <end position="121"/>
    </location>
</feature>
<comment type="caution">
    <text evidence="2">The sequence shown here is derived from an EMBL/GenBank/DDBJ whole genome shotgun (WGS) entry which is preliminary data.</text>
</comment>
<name>A0A8J3PP10_9ACTN</name>
<reference evidence="2" key="1">
    <citation type="submission" date="2021-01" db="EMBL/GenBank/DDBJ databases">
        <title>Whole genome shotgun sequence of Planosporangium flavigriseum NBRC 105377.</title>
        <authorList>
            <person name="Komaki H."/>
            <person name="Tamura T."/>
        </authorList>
    </citation>
    <scope>NUCLEOTIDE SEQUENCE</scope>
    <source>
        <strain evidence="2">NBRC 105377</strain>
    </source>
</reference>
<dbReference type="PANTHER" id="PTHR36440">
    <property type="entry name" value="PUTATIVE (AFU_ORTHOLOGUE AFUA_8G07350)-RELATED"/>
    <property type="match status" value="1"/>
</dbReference>
<dbReference type="EMBL" id="BONU01000031">
    <property type="protein sequence ID" value="GIG75408.1"/>
    <property type="molecule type" value="Genomic_DNA"/>
</dbReference>
<evidence type="ECO:0000259" key="1">
    <source>
        <dbReference type="Pfam" id="PF07883"/>
    </source>
</evidence>
<dbReference type="RefSeq" id="WP_168079459.1">
    <property type="nucleotide sequence ID" value="NZ_BAAAQJ010000027.1"/>
</dbReference>
<dbReference type="InterPro" id="IPR014710">
    <property type="entry name" value="RmlC-like_jellyroll"/>
</dbReference>
<dbReference type="Pfam" id="PF07883">
    <property type="entry name" value="Cupin_2"/>
    <property type="match status" value="1"/>
</dbReference>
<organism evidence="2 3">
    <name type="scientific">Planosporangium flavigriseum</name>
    <dbReference type="NCBI Taxonomy" id="373681"/>
    <lineage>
        <taxon>Bacteria</taxon>
        <taxon>Bacillati</taxon>
        <taxon>Actinomycetota</taxon>
        <taxon>Actinomycetes</taxon>
        <taxon>Micromonosporales</taxon>
        <taxon>Micromonosporaceae</taxon>
        <taxon>Planosporangium</taxon>
    </lineage>
</organism>
<evidence type="ECO:0000313" key="3">
    <source>
        <dbReference type="Proteomes" id="UP000653674"/>
    </source>
</evidence>
<dbReference type="SUPFAM" id="SSF51182">
    <property type="entry name" value="RmlC-like cupins"/>
    <property type="match status" value="1"/>
</dbReference>
<proteinExistence type="predicted"/>
<dbReference type="Gene3D" id="2.60.120.10">
    <property type="entry name" value="Jelly Rolls"/>
    <property type="match status" value="1"/>
</dbReference>
<gene>
    <name evidence="2" type="ORF">Pfl04_38120</name>
</gene>
<sequence length="162" mass="18067">MSYPEPRYRADEGTVSAVLQPSTREPDLLIGPTAVHYLATSDLTHGEFGLYRWEMGPKPSGPSPHFHKTISESFYVLSGAVRLFDGGRWIDATAGDFLFVPQGGVHAFRNESGEPASMLILFAPGAPREGYFEALAEITRTGRQLTDEEWTELYARHDQYMV</sequence>
<keyword evidence="3" id="KW-1185">Reference proteome</keyword>
<dbReference type="Proteomes" id="UP000653674">
    <property type="component" value="Unassembled WGS sequence"/>
</dbReference>
<dbReference type="AlphaFoldDB" id="A0A8J3PP10"/>
<protein>
    <submittedName>
        <fullName evidence="2">Cupin</fullName>
    </submittedName>
</protein>
<dbReference type="InterPro" id="IPR053146">
    <property type="entry name" value="QDO-like"/>
</dbReference>
<dbReference type="InterPro" id="IPR013096">
    <property type="entry name" value="Cupin_2"/>
</dbReference>
<dbReference type="InterPro" id="IPR011051">
    <property type="entry name" value="RmlC_Cupin_sf"/>
</dbReference>
<accession>A0A8J3PP10</accession>
<evidence type="ECO:0000313" key="2">
    <source>
        <dbReference type="EMBL" id="GIG75408.1"/>
    </source>
</evidence>
<dbReference type="PANTHER" id="PTHR36440:SF1">
    <property type="entry name" value="PUTATIVE (AFU_ORTHOLOGUE AFUA_8G07350)-RELATED"/>
    <property type="match status" value="1"/>
</dbReference>